<comment type="caution">
    <text evidence="8">The sequence shown here is derived from an EMBL/GenBank/DDBJ whole genome shotgun (WGS) entry which is preliminary data.</text>
</comment>
<dbReference type="GO" id="GO:0006412">
    <property type="term" value="P:translation"/>
    <property type="evidence" value="ECO:0007669"/>
    <property type="project" value="InterPro"/>
</dbReference>
<comment type="subcellular location">
    <subcellularLocation>
        <location evidence="1">Mitochondrion</location>
    </subcellularLocation>
</comment>
<keyword evidence="9" id="KW-1185">Reference proteome</keyword>
<evidence type="ECO:0000313" key="8">
    <source>
        <dbReference type="EMBL" id="GFT18087.1"/>
    </source>
</evidence>
<dbReference type="GO" id="GO:0003735">
    <property type="term" value="F:structural constituent of ribosome"/>
    <property type="evidence" value="ECO:0007669"/>
    <property type="project" value="InterPro"/>
</dbReference>
<dbReference type="OrthoDB" id="10012356at2759"/>
<dbReference type="GO" id="GO:0005739">
    <property type="term" value="C:mitochondrion"/>
    <property type="evidence" value="ECO:0007669"/>
    <property type="project" value="InterPro"/>
</dbReference>
<proteinExistence type="inferred from homology"/>
<name>A0A8X6NJV7_NEPPI</name>
<evidence type="ECO:0000256" key="1">
    <source>
        <dbReference type="ARBA" id="ARBA00004173"/>
    </source>
</evidence>
<dbReference type="PANTHER" id="PTHR15925">
    <property type="entry name" value="MITOCHONDRIAL RIBOSOMAL PROTEIN S23"/>
    <property type="match status" value="1"/>
</dbReference>
<accession>A0A8X6NJV7</accession>
<dbReference type="EMBL" id="BMAW01010273">
    <property type="protein sequence ID" value="GFT18087.1"/>
    <property type="molecule type" value="Genomic_DNA"/>
</dbReference>
<dbReference type="InterPro" id="IPR059242">
    <property type="entry name" value="mS23_dom"/>
</dbReference>
<evidence type="ECO:0000313" key="9">
    <source>
        <dbReference type="Proteomes" id="UP000887013"/>
    </source>
</evidence>
<protein>
    <recommendedName>
        <fullName evidence="6">Small ribosomal subunit protein mS23</fullName>
    </recommendedName>
</protein>
<evidence type="ECO:0000256" key="5">
    <source>
        <dbReference type="ARBA" id="ARBA00023274"/>
    </source>
</evidence>
<sequence length="148" mass="17148">MAGNRLQRTGSIFERMTGLLRAGAVKEQDKPIWYDVYKAFPPKHEPAYARPPVDKEIQPIFYPEDIIRGKFFKMYGSSATFNMLKSDKKSIVQRFVEKYQELEKSGKFSNEDEIFKMTEAAFEQEGLSFVRRTPTQSLIEAGFKETTN</sequence>
<dbReference type="CDD" id="cd23701">
    <property type="entry name" value="At1g26750"/>
    <property type="match status" value="1"/>
</dbReference>
<evidence type="ECO:0000259" key="7">
    <source>
        <dbReference type="Pfam" id="PF10484"/>
    </source>
</evidence>
<gene>
    <name evidence="8" type="primary">Mrps23</name>
    <name evidence="8" type="ORF">NPIL_265821</name>
</gene>
<evidence type="ECO:0000256" key="6">
    <source>
        <dbReference type="ARBA" id="ARBA00035137"/>
    </source>
</evidence>
<comment type="similarity">
    <text evidence="2">Belongs to the mitochondrion-specific ribosomal protein mS23 family.</text>
</comment>
<evidence type="ECO:0000256" key="4">
    <source>
        <dbReference type="ARBA" id="ARBA00023128"/>
    </source>
</evidence>
<dbReference type="PANTHER" id="PTHR15925:SF2">
    <property type="entry name" value="SMALL RIBOSOMAL SUBUNIT PROTEIN MS23"/>
    <property type="match status" value="1"/>
</dbReference>
<dbReference type="Pfam" id="PF10484">
    <property type="entry name" value="MRP-S23"/>
    <property type="match status" value="1"/>
</dbReference>
<keyword evidence="5" id="KW-0687">Ribonucleoprotein</keyword>
<evidence type="ECO:0000256" key="2">
    <source>
        <dbReference type="ARBA" id="ARBA00009864"/>
    </source>
</evidence>
<dbReference type="GO" id="GO:0005840">
    <property type="term" value="C:ribosome"/>
    <property type="evidence" value="ECO:0007669"/>
    <property type="project" value="UniProtKB-KW"/>
</dbReference>
<dbReference type="InterPro" id="IPR023611">
    <property type="entry name" value="mS23_dom_met"/>
</dbReference>
<dbReference type="AlphaFoldDB" id="A0A8X6NJV7"/>
<organism evidence="8 9">
    <name type="scientific">Nephila pilipes</name>
    <name type="common">Giant wood spider</name>
    <name type="synonym">Nephila maculata</name>
    <dbReference type="NCBI Taxonomy" id="299642"/>
    <lineage>
        <taxon>Eukaryota</taxon>
        <taxon>Metazoa</taxon>
        <taxon>Ecdysozoa</taxon>
        <taxon>Arthropoda</taxon>
        <taxon>Chelicerata</taxon>
        <taxon>Arachnida</taxon>
        <taxon>Araneae</taxon>
        <taxon>Araneomorphae</taxon>
        <taxon>Entelegynae</taxon>
        <taxon>Araneoidea</taxon>
        <taxon>Nephilidae</taxon>
        <taxon>Nephila</taxon>
    </lineage>
</organism>
<keyword evidence="4" id="KW-0496">Mitochondrion</keyword>
<feature type="domain" description="Small ribosomal subunit protein mS23 conserved" evidence="7">
    <location>
        <begin position="2"/>
        <end position="126"/>
    </location>
</feature>
<reference evidence="8" key="1">
    <citation type="submission" date="2020-08" db="EMBL/GenBank/DDBJ databases">
        <title>Multicomponent nature underlies the extraordinary mechanical properties of spider dragline silk.</title>
        <authorList>
            <person name="Kono N."/>
            <person name="Nakamura H."/>
            <person name="Mori M."/>
            <person name="Yoshida Y."/>
            <person name="Ohtoshi R."/>
            <person name="Malay A.D."/>
            <person name="Moran D.A.P."/>
            <person name="Tomita M."/>
            <person name="Numata K."/>
            <person name="Arakawa K."/>
        </authorList>
    </citation>
    <scope>NUCLEOTIDE SEQUENCE</scope>
</reference>
<keyword evidence="3 8" id="KW-0689">Ribosomal protein</keyword>
<dbReference type="InterPro" id="IPR019520">
    <property type="entry name" value="Ribosomal_mS23_met"/>
</dbReference>
<dbReference type="Proteomes" id="UP000887013">
    <property type="component" value="Unassembled WGS sequence"/>
</dbReference>
<evidence type="ECO:0000256" key="3">
    <source>
        <dbReference type="ARBA" id="ARBA00022980"/>
    </source>
</evidence>